<dbReference type="PANTHER" id="PTHR46797">
    <property type="entry name" value="HTH-TYPE TRANSCRIPTIONAL REGULATOR"/>
    <property type="match status" value="1"/>
</dbReference>
<reference evidence="3" key="1">
    <citation type="submission" date="2017-04" db="EMBL/GenBank/DDBJ databases">
        <title>Complete Genome Sequences of Twelve Strains of a Stable Defined Moderately Diverse Mouse Microbiota 2 (sDMDMm2).</title>
        <authorList>
            <person name="Uchimura Y."/>
            <person name="Wyss M."/>
            <person name="Brugiroux S."/>
            <person name="Limenitakis J.P."/>
            <person name="Stecher B."/>
            <person name="McCoy K.D."/>
            <person name="Macpherson A.J."/>
        </authorList>
    </citation>
    <scope>NUCLEOTIDE SEQUENCE</scope>
    <source>
        <strain evidence="3">YL58</strain>
    </source>
</reference>
<dbReference type="OrthoDB" id="9785138at2"/>
<evidence type="ECO:0000256" key="1">
    <source>
        <dbReference type="ARBA" id="ARBA00023125"/>
    </source>
</evidence>
<dbReference type="GO" id="GO:0003677">
    <property type="term" value="F:DNA binding"/>
    <property type="evidence" value="ECO:0007669"/>
    <property type="project" value="UniProtKB-KW"/>
</dbReference>
<evidence type="ECO:0000313" key="3">
    <source>
        <dbReference type="EMBL" id="ANU75021.1"/>
    </source>
</evidence>
<protein>
    <submittedName>
        <fullName evidence="3">Transcriptional regulator</fullName>
    </submittedName>
</protein>
<organism evidence="3 4">
    <name type="scientific">Blautia pseudococcoides</name>
    <dbReference type="NCBI Taxonomy" id="1796616"/>
    <lineage>
        <taxon>Bacteria</taxon>
        <taxon>Bacillati</taxon>
        <taxon>Bacillota</taxon>
        <taxon>Clostridia</taxon>
        <taxon>Lachnospirales</taxon>
        <taxon>Lachnospiraceae</taxon>
        <taxon>Blautia</taxon>
    </lineage>
</organism>
<proteinExistence type="predicted"/>
<evidence type="ECO:0000259" key="2">
    <source>
        <dbReference type="PROSITE" id="PS50943"/>
    </source>
</evidence>
<sequence>MTIGEKIRNARKTAKMTQKALGSSLGVSPQMIAQYESGKRQPKIEQLQKIAAALNIHISVFLEEMSESEKIKSTWERIKDNDTKRKELLIEILKTHNYKIENKDIHCLMITDSQGFGFYVNPSDFQDMALRCDKDICYNIEKLLCSSREIPTF</sequence>
<dbReference type="SUPFAM" id="SSF47413">
    <property type="entry name" value="lambda repressor-like DNA-binding domains"/>
    <property type="match status" value="1"/>
</dbReference>
<dbReference type="SMART" id="SM00530">
    <property type="entry name" value="HTH_XRE"/>
    <property type="match status" value="1"/>
</dbReference>
<dbReference type="CDD" id="cd00093">
    <property type="entry name" value="HTH_XRE"/>
    <property type="match status" value="1"/>
</dbReference>
<dbReference type="AlphaFoldDB" id="A0A1C7I5Z4"/>
<dbReference type="EMBL" id="CP015405">
    <property type="protein sequence ID" value="ANU75021.1"/>
    <property type="molecule type" value="Genomic_DNA"/>
</dbReference>
<dbReference type="KEGG" id="byl:A4V09_04130"/>
<keyword evidence="4" id="KW-1185">Reference proteome</keyword>
<dbReference type="GO" id="GO:0005829">
    <property type="term" value="C:cytosol"/>
    <property type="evidence" value="ECO:0007669"/>
    <property type="project" value="TreeGrafter"/>
</dbReference>
<name>A0A1C7I5Z4_9FIRM</name>
<dbReference type="PANTHER" id="PTHR46797:SF1">
    <property type="entry name" value="METHYLPHOSPHONATE SYNTHASE"/>
    <property type="match status" value="1"/>
</dbReference>
<dbReference type="RefSeq" id="WP_065541239.1">
    <property type="nucleotide sequence ID" value="NZ_CP015405.2"/>
</dbReference>
<feature type="domain" description="HTH cro/C1-type" evidence="2">
    <location>
        <begin position="7"/>
        <end position="61"/>
    </location>
</feature>
<dbReference type="PROSITE" id="PS50943">
    <property type="entry name" value="HTH_CROC1"/>
    <property type="match status" value="1"/>
</dbReference>
<accession>A0A1C7I5Z4</accession>
<dbReference type="InterPro" id="IPR050807">
    <property type="entry name" value="TransReg_Diox_bact_type"/>
</dbReference>
<gene>
    <name evidence="3" type="ORF">A4V09_04130</name>
</gene>
<keyword evidence="1" id="KW-0238">DNA-binding</keyword>
<dbReference type="Gene3D" id="1.10.260.40">
    <property type="entry name" value="lambda repressor-like DNA-binding domains"/>
    <property type="match status" value="1"/>
</dbReference>
<dbReference type="GO" id="GO:0003700">
    <property type="term" value="F:DNA-binding transcription factor activity"/>
    <property type="evidence" value="ECO:0007669"/>
    <property type="project" value="TreeGrafter"/>
</dbReference>
<dbReference type="Pfam" id="PF01381">
    <property type="entry name" value="HTH_3"/>
    <property type="match status" value="1"/>
</dbReference>
<evidence type="ECO:0000313" key="4">
    <source>
        <dbReference type="Proteomes" id="UP000092574"/>
    </source>
</evidence>
<dbReference type="InterPro" id="IPR001387">
    <property type="entry name" value="Cro/C1-type_HTH"/>
</dbReference>
<dbReference type="Proteomes" id="UP000092574">
    <property type="component" value="Chromosome"/>
</dbReference>
<dbReference type="InterPro" id="IPR010982">
    <property type="entry name" value="Lambda_DNA-bd_dom_sf"/>
</dbReference>